<gene>
    <name evidence="8" type="ORF">ICN82_19010</name>
</gene>
<dbReference type="Gene3D" id="3.60.40.10">
    <property type="entry name" value="PPM-type phosphatase domain"/>
    <property type="match status" value="1"/>
</dbReference>
<name>A0A8J6Z959_9RHOB</name>
<dbReference type="Gene3D" id="1.10.510.10">
    <property type="entry name" value="Transferase(Phosphotransferase) domain 1"/>
    <property type="match status" value="1"/>
</dbReference>
<keyword evidence="2" id="KW-0547">Nucleotide-binding</keyword>
<protein>
    <submittedName>
        <fullName evidence="8">Protein kinase</fullName>
    </submittedName>
</protein>
<dbReference type="Pfam" id="PF00069">
    <property type="entry name" value="Pkinase"/>
    <property type="match status" value="1"/>
</dbReference>
<feature type="domain" description="PPM-type phosphatase" evidence="7">
    <location>
        <begin position="15"/>
        <end position="240"/>
    </location>
</feature>
<dbReference type="SUPFAM" id="SSF81606">
    <property type="entry name" value="PP2C-like"/>
    <property type="match status" value="1"/>
</dbReference>
<dbReference type="RefSeq" id="WP_193186192.1">
    <property type="nucleotide sequence ID" value="NZ_JACVXA010000083.1"/>
</dbReference>
<dbReference type="PROSITE" id="PS00109">
    <property type="entry name" value="PROTEIN_KINASE_TYR"/>
    <property type="match status" value="1"/>
</dbReference>
<dbReference type="SUPFAM" id="SSF56112">
    <property type="entry name" value="Protein kinase-like (PK-like)"/>
    <property type="match status" value="1"/>
</dbReference>
<dbReference type="SMART" id="SM00331">
    <property type="entry name" value="PP2C_SIG"/>
    <property type="match status" value="1"/>
</dbReference>
<dbReference type="Proteomes" id="UP000609121">
    <property type="component" value="Unassembled WGS sequence"/>
</dbReference>
<evidence type="ECO:0000259" key="6">
    <source>
        <dbReference type="PROSITE" id="PS50011"/>
    </source>
</evidence>
<keyword evidence="1" id="KW-0808">Transferase</keyword>
<evidence type="ECO:0000259" key="7">
    <source>
        <dbReference type="PROSITE" id="PS51746"/>
    </source>
</evidence>
<dbReference type="InterPro" id="IPR011009">
    <property type="entry name" value="Kinase-like_dom_sf"/>
</dbReference>
<evidence type="ECO:0000256" key="5">
    <source>
        <dbReference type="SAM" id="MobiDB-lite"/>
    </source>
</evidence>
<evidence type="ECO:0000256" key="1">
    <source>
        <dbReference type="ARBA" id="ARBA00022679"/>
    </source>
</evidence>
<dbReference type="SMART" id="SM00332">
    <property type="entry name" value="PP2Cc"/>
    <property type="match status" value="1"/>
</dbReference>
<dbReference type="Pfam" id="PF13672">
    <property type="entry name" value="PP2C_2"/>
    <property type="match status" value="1"/>
</dbReference>
<dbReference type="AlphaFoldDB" id="A0A8J6Z959"/>
<dbReference type="InterPro" id="IPR000719">
    <property type="entry name" value="Prot_kinase_dom"/>
</dbReference>
<dbReference type="GO" id="GO:0004674">
    <property type="term" value="F:protein serine/threonine kinase activity"/>
    <property type="evidence" value="ECO:0007669"/>
    <property type="project" value="TreeGrafter"/>
</dbReference>
<dbReference type="GO" id="GO:0005524">
    <property type="term" value="F:ATP binding"/>
    <property type="evidence" value="ECO:0007669"/>
    <property type="project" value="UniProtKB-KW"/>
</dbReference>
<dbReference type="InterPro" id="IPR036457">
    <property type="entry name" value="PPM-type-like_dom_sf"/>
</dbReference>
<accession>A0A8J6Z959</accession>
<proteinExistence type="predicted"/>
<comment type="caution">
    <text evidence="8">The sequence shown here is derived from an EMBL/GenBank/DDBJ whole genome shotgun (WGS) entry which is preliminary data.</text>
</comment>
<dbReference type="PANTHER" id="PTHR43289">
    <property type="entry name" value="MITOGEN-ACTIVATED PROTEIN KINASE KINASE KINASE 20-RELATED"/>
    <property type="match status" value="1"/>
</dbReference>
<evidence type="ECO:0000256" key="4">
    <source>
        <dbReference type="ARBA" id="ARBA00022840"/>
    </source>
</evidence>
<feature type="region of interest" description="Disordered" evidence="5">
    <location>
        <begin position="1"/>
        <end position="28"/>
    </location>
</feature>
<sequence>MPRDDDPARGGLQVTIGQHSSAGTKPVNQDFHGAALPAGAALRFKGVALALADGISPSPVSREAAELAVAALTGDYYDTPEAWDTATAARRVIGAINAWLCGLNRGIEDPDRGHVCTLAALILKGRQAHVLHVGDSRVARVAGASLEPLTEDHLVPGPGGGRLSRALGMDPALRIDHGRFPAAAGDIFVLTTDGVHGVLPAREIARLAAGAWPQAAAEAIVAAALAAGSTDNLTVQVARVEGLADEALPPGPGLLPPARLPAPGEILDGMRILRQVHASPRSHVFLALLPDGPRAALKIPAGEITADPALLARFAMEEWVARRVCSPHLAGVPELPAPRSALYALSNWVEGVTLRQWMTDHPRPDLNAVRDIAGQIARGLRALHRRRMVHQDLRPENVMIDPDGTVRLIDLGSVAVAGVEEAAPGLLGPLPGTLQYTAPEYFTGEALDWRADLYALGAITCEMLTGRLPYGTHVARIRSRRDQARLTWQPLRDGPVAVPEWMEAAIRRACHPDPLRRQDALGDFIAGLTAPPPGWIPPRHRPLMQRDPLRFWQAVSAILATGLAVSLATRS</sequence>
<reference evidence="8" key="1">
    <citation type="submission" date="2020-09" db="EMBL/GenBank/DDBJ databases">
        <title>A novel bacterium of genus Mangrovicoccus, isolated from South China Sea.</title>
        <authorList>
            <person name="Huang H."/>
            <person name="Mo K."/>
            <person name="Hu Y."/>
        </authorList>
    </citation>
    <scope>NUCLEOTIDE SEQUENCE</scope>
    <source>
        <strain evidence="8">HB182678</strain>
    </source>
</reference>
<organism evidence="8 9">
    <name type="scientific">Mangrovicoccus algicola</name>
    <dbReference type="NCBI Taxonomy" id="2771008"/>
    <lineage>
        <taxon>Bacteria</taxon>
        <taxon>Pseudomonadati</taxon>
        <taxon>Pseudomonadota</taxon>
        <taxon>Alphaproteobacteria</taxon>
        <taxon>Rhodobacterales</taxon>
        <taxon>Paracoccaceae</taxon>
        <taxon>Mangrovicoccus</taxon>
    </lineage>
</organism>
<dbReference type="PANTHER" id="PTHR43289:SF6">
    <property type="entry name" value="SERINE_THREONINE-PROTEIN KINASE NEKL-3"/>
    <property type="match status" value="1"/>
</dbReference>
<dbReference type="PROSITE" id="PS51746">
    <property type="entry name" value="PPM_2"/>
    <property type="match status" value="1"/>
</dbReference>
<keyword evidence="9" id="KW-1185">Reference proteome</keyword>
<evidence type="ECO:0000256" key="3">
    <source>
        <dbReference type="ARBA" id="ARBA00022777"/>
    </source>
</evidence>
<evidence type="ECO:0000256" key="2">
    <source>
        <dbReference type="ARBA" id="ARBA00022741"/>
    </source>
</evidence>
<dbReference type="InterPro" id="IPR008266">
    <property type="entry name" value="Tyr_kinase_AS"/>
</dbReference>
<keyword evidence="4" id="KW-0067">ATP-binding</keyword>
<dbReference type="CDD" id="cd14014">
    <property type="entry name" value="STKc_PknB_like"/>
    <property type="match status" value="1"/>
</dbReference>
<dbReference type="SMART" id="SM00220">
    <property type="entry name" value="S_TKc"/>
    <property type="match status" value="1"/>
</dbReference>
<dbReference type="InterPro" id="IPR001932">
    <property type="entry name" value="PPM-type_phosphatase-like_dom"/>
</dbReference>
<feature type="domain" description="Protein kinase" evidence="6">
    <location>
        <begin position="270"/>
        <end position="536"/>
    </location>
</feature>
<keyword evidence="3 8" id="KW-0418">Kinase</keyword>
<dbReference type="PROSITE" id="PS50011">
    <property type="entry name" value="PROTEIN_KINASE_DOM"/>
    <property type="match status" value="1"/>
</dbReference>
<dbReference type="EMBL" id="JACVXA010000083">
    <property type="protein sequence ID" value="MBE3640299.1"/>
    <property type="molecule type" value="Genomic_DNA"/>
</dbReference>
<evidence type="ECO:0000313" key="8">
    <source>
        <dbReference type="EMBL" id="MBE3640299.1"/>
    </source>
</evidence>
<evidence type="ECO:0000313" key="9">
    <source>
        <dbReference type="Proteomes" id="UP000609121"/>
    </source>
</evidence>
<feature type="compositionally biased region" description="Polar residues" evidence="5">
    <location>
        <begin position="15"/>
        <end position="27"/>
    </location>
</feature>